<protein>
    <recommendedName>
        <fullName evidence="1">UGSC-like domain-containing protein</fullName>
    </recommendedName>
</protein>
<sequence>MPVRVLNPTSEEAAAEQGVLAERLSTLEGATVGFISNGKEGTERFFASLHELLCNQFSVAEVVLRTKSNYSAPAEQTLIDEVKNWHAVVTGVGD</sequence>
<dbReference type="AlphaFoldDB" id="A0A382BJG5"/>
<accession>A0A382BJG5</accession>
<feature type="domain" description="UGSC-like" evidence="1">
    <location>
        <begin position="5"/>
        <end position="94"/>
    </location>
</feature>
<dbReference type="EMBL" id="UINC01030120">
    <property type="protein sequence ID" value="SVB13990.1"/>
    <property type="molecule type" value="Genomic_DNA"/>
</dbReference>
<dbReference type="InterPro" id="IPR057767">
    <property type="entry name" value="UGSC-like_dom"/>
</dbReference>
<name>A0A382BJG5_9ZZZZ</name>
<evidence type="ECO:0000259" key="1">
    <source>
        <dbReference type="Pfam" id="PF24696"/>
    </source>
</evidence>
<proteinExistence type="predicted"/>
<organism evidence="2">
    <name type="scientific">marine metagenome</name>
    <dbReference type="NCBI Taxonomy" id="408172"/>
    <lineage>
        <taxon>unclassified sequences</taxon>
        <taxon>metagenomes</taxon>
        <taxon>ecological metagenomes</taxon>
    </lineage>
</organism>
<evidence type="ECO:0000313" key="2">
    <source>
        <dbReference type="EMBL" id="SVB13990.1"/>
    </source>
</evidence>
<gene>
    <name evidence="2" type="ORF">METZ01_LOCUS166844</name>
</gene>
<reference evidence="2" key="1">
    <citation type="submission" date="2018-05" db="EMBL/GenBank/DDBJ databases">
        <authorList>
            <person name="Lanie J.A."/>
            <person name="Ng W.-L."/>
            <person name="Kazmierczak K.M."/>
            <person name="Andrzejewski T.M."/>
            <person name="Davidsen T.M."/>
            <person name="Wayne K.J."/>
            <person name="Tettelin H."/>
            <person name="Glass J.I."/>
            <person name="Rusch D."/>
            <person name="Podicherti R."/>
            <person name="Tsui H.-C.T."/>
            <person name="Winkler M.E."/>
        </authorList>
    </citation>
    <scope>NUCLEOTIDE SEQUENCE</scope>
</reference>
<dbReference type="Pfam" id="PF24696">
    <property type="entry name" value="UGSC"/>
    <property type="match status" value="1"/>
</dbReference>